<evidence type="ECO:0000256" key="1">
    <source>
        <dbReference type="ARBA" id="ARBA00004123"/>
    </source>
</evidence>
<gene>
    <name evidence="7" type="primary">TFIID_2</name>
    <name evidence="9" type="synonym">TFIID_0</name>
    <name evidence="8" type="synonym">TFIID_1</name>
    <name evidence="10" type="synonym">TFIID_3</name>
    <name evidence="10" type="ORF">CM83_24702</name>
    <name evidence="8" type="ORF">CM83_24704</name>
    <name evidence="9" type="ORF">CM83_24705</name>
    <name evidence="7" type="ORF">CM83_24707</name>
</gene>
<keyword evidence="5" id="KW-0804">Transcription</keyword>
<keyword evidence="3" id="KW-0805">Transcription regulation</keyword>
<evidence type="ECO:0000256" key="2">
    <source>
        <dbReference type="ARBA" id="ARBA00005560"/>
    </source>
</evidence>
<dbReference type="EMBL" id="GBHO01000122">
    <property type="protein sequence ID" value="JAG43482.1"/>
    <property type="molecule type" value="Transcribed_RNA"/>
</dbReference>
<dbReference type="AlphaFoldDB" id="A0A0A9ZHR4"/>
<dbReference type="EMBL" id="GBHO01000124">
    <property type="protein sequence ID" value="JAG43480.1"/>
    <property type="molecule type" value="Transcribed_RNA"/>
</dbReference>
<dbReference type="PRINTS" id="PR00686">
    <property type="entry name" value="TIFACTORIID"/>
</dbReference>
<evidence type="ECO:0000313" key="10">
    <source>
        <dbReference type="EMBL" id="JAG43482.1"/>
    </source>
</evidence>
<name>A0A0A9ZHR4_LYGHE</name>
<keyword evidence="6" id="KW-0539">Nucleus</keyword>
<reference evidence="7" key="1">
    <citation type="journal article" date="2014" name="PLoS ONE">
        <title>Transcriptome-Based Identification of ABC Transporters in the Western Tarnished Plant Bug Lygus hesperus.</title>
        <authorList>
            <person name="Hull J.J."/>
            <person name="Chaney K."/>
            <person name="Geib S.M."/>
            <person name="Fabrick J.A."/>
            <person name="Brent C.S."/>
            <person name="Walsh D."/>
            <person name="Lavine L.C."/>
        </authorList>
    </citation>
    <scope>NUCLEOTIDE SEQUENCE</scope>
</reference>
<evidence type="ECO:0000256" key="4">
    <source>
        <dbReference type="ARBA" id="ARBA00023125"/>
    </source>
</evidence>
<evidence type="ECO:0000256" key="5">
    <source>
        <dbReference type="ARBA" id="ARBA00023163"/>
    </source>
</evidence>
<dbReference type="PANTHER" id="PTHR10126">
    <property type="entry name" value="TATA-BOX BINDING PROTEIN"/>
    <property type="match status" value="1"/>
</dbReference>
<dbReference type="Gene3D" id="3.30.310.10">
    <property type="entry name" value="TATA-Binding Protein"/>
    <property type="match status" value="2"/>
</dbReference>
<proteinExistence type="inferred from homology"/>
<dbReference type="EMBL" id="GBHO01000125">
    <property type="protein sequence ID" value="JAG43479.1"/>
    <property type="molecule type" value="Transcribed_RNA"/>
</dbReference>
<sequence>MPGFTTLLDDQNTTTKLKKDTVSTVITQGNDSDNEYDNDNNNNKTVTSKRKVVQTCFDSILDEPQQYMEQVCRESGIIPIIQNIVATVNVGCPLNLKSIAMQARNAEYNPKRFVAVIMRIRKPKATALVFQSGKIVITGSKNEYESRLAASKFCRILQRLGYSHIRFMDFTIQNIVGSVDVRFPIKLEHLCNENSFYASYEPELFPGLVYRMPDPKVCMIISYCIVHIYIHYTNIYTGCVIGFRIW</sequence>
<comment type="similarity">
    <text evidence="2">Belongs to the TBP family.</text>
</comment>
<dbReference type="EMBL" id="GBHO01000126">
    <property type="protein sequence ID" value="JAG43478.1"/>
    <property type="molecule type" value="Transcribed_RNA"/>
</dbReference>
<dbReference type="InterPro" id="IPR012295">
    <property type="entry name" value="TBP_dom_sf"/>
</dbReference>
<evidence type="ECO:0000313" key="8">
    <source>
        <dbReference type="EMBL" id="JAG43479.1"/>
    </source>
</evidence>
<dbReference type="InterPro" id="IPR000814">
    <property type="entry name" value="TBP"/>
</dbReference>
<accession>A0A0A9ZHR4</accession>
<comment type="subcellular location">
    <subcellularLocation>
        <location evidence="1">Nucleus</location>
    </subcellularLocation>
</comment>
<evidence type="ECO:0000256" key="3">
    <source>
        <dbReference type="ARBA" id="ARBA00023015"/>
    </source>
</evidence>
<dbReference type="GO" id="GO:0005634">
    <property type="term" value="C:nucleus"/>
    <property type="evidence" value="ECO:0007669"/>
    <property type="project" value="UniProtKB-SubCell"/>
</dbReference>
<organism evidence="7">
    <name type="scientific">Lygus hesperus</name>
    <name type="common">Western plant bug</name>
    <dbReference type="NCBI Taxonomy" id="30085"/>
    <lineage>
        <taxon>Eukaryota</taxon>
        <taxon>Metazoa</taxon>
        <taxon>Ecdysozoa</taxon>
        <taxon>Arthropoda</taxon>
        <taxon>Hexapoda</taxon>
        <taxon>Insecta</taxon>
        <taxon>Pterygota</taxon>
        <taxon>Neoptera</taxon>
        <taxon>Paraneoptera</taxon>
        <taxon>Hemiptera</taxon>
        <taxon>Heteroptera</taxon>
        <taxon>Panheteroptera</taxon>
        <taxon>Cimicomorpha</taxon>
        <taxon>Miridae</taxon>
        <taxon>Mirini</taxon>
        <taxon>Lygus</taxon>
    </lineage>
</organism>
<dbReference type="GO" id="GO:0006352">
    <property type="term" value="P:DNA-templated transcription initiation"/>
    <property type="evidence" value="ECO:0007669"/>
    <property type="project" value="InterPro"/>
</dbReference>
<evidence type="ECO:0000313" key="7">
    <source>
        <dbReference type="EMBL" id="JAG43478.1"/>
    </source>
</evidence>
<protein>
    <submittedName>
        <fullName evidence="7">TATA-box-binding protein</fullName>
    </submittedName>
</protein>
<dbReference type="GO" id="GO:0003677">
    <property type="term" value="F:DNA binding"/>
    <property type="evidence" value="ECO:0007669"/>
    <property type="project" value="UniProtKB-KW"/>
</dbReference>
<reference evidence="7" key="2">
    <citation type="submission" date="2014-07" db="EMBL/GenBank/DDBJ databases">
        <authorList>
            <person name="Hull J."/>
        </authorList>
    </citation>
    <scope>NUCLEOTIDE SEQUENCE</scope>
</reference>
<dbReference type="FunFam" id="3.30.310.10:FF:000005">
    <property type="entry name" value="TATA box-binding protein-like 1"/>
    <property type="match status" value="1"/>
</dbReference>
<keyword evidence="4" id="KW-0238">DNA-binding</keyword>
<dbReference type="Pfam" id="PF00352">
    <property type="entry name" value="TBP"/>
    <property type="match status" value="2"/>
</dbReference>
<evidence type="ECO:0000256" key="6">
    <source>
        <dbReference type="ARBA" id="ARBA00023242"/>
    </source>
</evidence>
<dbReference type="SUPFAM" id="SSF55945">
    <property type="entry name" value="TATA-box binding protein-like"/>
    <property type="match status" value="2"/>
</dbReference>
<evidence type="ECO:0000313" key="9">
    <source>
        <dbReference type="EMBL" id="JAG43480.1"/>
    </source>
</evidence>